<evidence type="ECO:0000313" key="1">
    <source>
        <dbReference type="EMBL" id="USN15517.1"/>
    </source>
</evidence>
<gene>
    <name evidence="1" type="ORF">KIKIMORA_03990</name>
</gene>
<sequence>MRPIVKHKPISAPDLAPGELAIGSDGVLEMVTLRGRVSVPLDRVALAPRKENASSEVYLYQETGIAEIGYLEGGSGGVERDPAPWRVPGLTPVSVSSRILDTPFVAPLLVNEVLDVTQLRARSLAGVGDVKVDIYRGEDIFYSRTIYIPLVGAVAVPVILTLDPGHYRLEVTAPAMTLETLSGYVDWTAGEVAYPILFGII</sequence>
<reference evidence="1 2" key="1">
    <citation type="submission" date="2022-05" db="EMBL/GenBank/DDBJ databases">
        <authorList>
            <person name="Friedrich I."/>
            <person name="Poehlein A."/>
            <person name="Schneider D."/>
            <person name="Hertel R."/>
            <person name="Daniel R."/>
        </authorList>
    </citation>
    <scope>NUCLEOTIDE SEQUENCE [LARGE SCALE GENOMIC DNA]</scope>
</reference>
<name>A0A9E7MTK6_9CAUD</name>
<dbReference type="Proteomes" id="UP001056576">
    <property type="component" value="Segment"/>
</dbReference>
<dbReference type="EMBL" id="ON529857">
    <property type="protein sequence ID" value="USN15517.1"/>
    <property type="molecule type" value="Genomic_DNA"/>
</dbReference>
<keyword evidence="2" id="KW-1185">Reference proteome</keyword>
<accession>A0A9E7MTK6</accession>
<proteinExistence type="predicted"/>
<organism evidence="1 2">
    <name type="scientific">Brevundimonas phage vB_BpoS-Kikimora</name>
    <dbReference type="NCBI Taxonomy" id="2948601"/>
    <lineage>
        <taxon>Viruses</taxon>
        <taxon>Duplodnaviria</taxon>
        <taxon>Heunggongvirae</taxon>
        <taxon>Uroviricota</taxon>
        <taxon>Caudoviricetes</taxon>
        <taxon>Jeanschmidtviridae</taxon>
        <taxon>Kikimoravirus</taxon>
        <taxon>Kikimoravirus kikimora</taxon>
    </lineage>
</organism>
<protein>
    <submittedName>
        <fullName evidence="1">Uncharacterized protein</fullName>
    </submittedName>
</protein>
<evidence type="ECO:0000313" key="2">
    <source>
        <dbReference type="Proteomes" id="UP001056576"/>
    </source>
</evidence>